<dbReference type="Proteomes" id="UP000821845">
    <property type="component" value="Chromosome 2"/>
</dbReference>
<protein>
    <submittedName>
        <fullName evidence="1">Uncharacterized protein</fullName>
    </submittedName>
</protein>
<dbReference type="EMBL" id="CM023482">
    <property type="protein sequence ID" value="KAH6938922.1"/>
    <property type="molecule type" value="Genomic_DNA"/>
</dbReference>
<sequence length="68" mass="7040">MATASNTCAGILCRNLYAKKGGAVKEIFERVAAGDNISDFSNLSESDEEEWTAATTGAVASSSPPGRN</sequence>
<organism evidence="1 2">
    <name type="scientific">Hyalomma asiaticum</name>
    <name type="common">Tick</name>
    <dbReference type="NCBI Taxonomy" id="266040"/>
    <lineage>
        <taxon>Eukaryota</taxon>
        <taxon>Metazoa</taxon>
        <taxon>Ecdysozoa</taxon>
        <taxon>Arthropoda</taxon>
        <taxon>Chelicerata</taxon>
        <taxon>Arachnida</taxon>
        <taxon>Acari</taxon>
        <taxon>Parasitiformes</taxon>
        <taxon>Ixodida</taxon>
        <taxon>Ixodoidea</taxon>
        <taxon>Ixodidae</taxon>
        <taxon>Hyalomminae</taxon>
        <taxon>Hyalomma</taxon>
    </lineage>
</organism>
<reference evidence="1" key="1">
    <citation type="submission" date="2020-05" db="EMBL/GenBank/DDBJ databases">
        <title>Large-scale comparative analyses of tick genomes elucidate their genetic diversity and vector capacities.</title>
        <authorList>
            <person name="Jia N."/>
            <person name="Wang J."/>
            <person name="Shi W."/>
            <person name="Du L."/>
            <person name="Sun Y."/>
            <person name="Zhan W."/>
            <person name="Jiang J."/>
            <person name="Wang Q."/>
            <person name="Zhang B."/>
            <person name="Ji P."/>
            <person name="Sakyi L.B."/>
            <person name="Cui X."/>
            <person name="Yuan T."/>
            <person name="Jiang B."/>
            <person name="Yang W."/>
            <person name="Lam T.T.-Y."/>
            <person name="Chang Q."/>
            <person name="Ding S."/>
            <person name="Wang X."/>
            <person name="Zhu J."/>
            <person name="Ruan X."/>
            <person name="Zhao L."/>
            <person name="Wei J."/>
            <person name="Que T."/>
            <person name="Du C."/>
            <person name="Cheng J."/>
            <person name="Dai P."/>
            <person name="Han X."/>
            <person name="Huang E."/>
            <person name="Gao Y."/>
            <person name="Liu J."/>
            <person name="Shao H."/>
            <person name="Ye R."/>
            <person name="Li L."/>
            <person name="Wei W."/>
            <person name="Wang X."/>
            <person name="Wang C."/>
            <person name="Yang T."/>
            <person name="Huo Q."/>
            <person name="Li W."/>
            <person name="Guo W."/>
            <person name="Chen H."/>
            <person name="Zhou L."/>
            <person name="Ni X."/>
            <person name="Tian J."/>
            <person name="Zhou Y."/>
            <person name="Sheng Y."/>
            <person name="Liu T."/>
            <person name="Pan Y."/>
            <person name="Xia L."/>
            <person name="Li J."/>
            <person name="Zhao F."/>
            <person name="Cao W."/>
        </authorList>
    </citation>
    <scope>NUCLEOTIDE SEQUENCE</scope>
    <source>
        <strain evidence="1">Hyas-2018</strain>
    </source>
</reference>
<comment type="caution">
    <text evidence="1">The sequence shown here is derived from an EMBL/GenBank/DDBJ whole genome shotgun (WGS) entry which is preliminary data.</text>
</comment>
<gene>
    <name evidence="1" type="ORF">HPB50_014858</name>
</gene>
<proteinExistence type="predicted"/>
<name>A0ACB7SY00_HYAAI</name>
<evidence type="ECO:0000313" key="2">
    <source>
        <dbReference type="Proteomes" id="UP000821845"/>
    </source>
</evidence>
<accession>A0ACB7SY00</accession>
<keyword evidence="2" id="KW-1185">Reference proteome</keyword>
<evidence type="ECO:0000313" key="1">
    <source>
        <dbReference type="EMBL" id="KAH6938922.1"/>
    </source>
</evidence>